<organism evidence="2 3">
    <name type="scientific">Pristionchus pacificus</name>
    <name type="common">Parasitic nematode worm</name>
    <dbReference type="NCBI Taxonomy" id="54126"/>
    <lineage>
        <taxon>Eukaryota</taxon>
        <taxon>Metazoa</taxon>
        <taxon>Ecdysozoa</taxon>
        <taxon>Nematoda</taxon>
        <taxon>Chromadorea</taxon>
        <taxon>Rhabditida</taxon>
        <taxon>Rhabditina</taxon>
        <taxon>Diplogasteromorpha</taxon>
        <taxon>Diplogasteroidea</taxon>
        <taxon>Neodiplogasteridae</taxon>
        <taxon>Pristionchus</taxon>
    </lineage>
</organism>
<dbReference type="EnsemblMetazoa" id="PPA38174.1">
    <property type="protein sequence ID" value="PPA38174.1"/>
    <property type="gene ID" value="WBGene00276543"/>
</dbReference>
<dbReference type="PANTHER" id="PTHR13582">
    <property type="entry name" value="M-PHASE PHOSPHOPROTEIN 6"/>
    <property type="match status" value="1"/>
</dbReference>
<dbReference type="AlphaFoldDB" id="A0A2A6B4P2"/>
<reference evidence="3" key="1">
    <citation type="journal article" date="2008" name="Nat. Genet.">
        <title>The Pristionchus pacificus genome provides a unique perspective on nematode lifestyle and parasitism.</title>
        <authorList>
            <person name="Dieterich C."/>
            <person name="Clifton S.W."/>
            <person name="Schuster L.N."/>
            <person name="Chinwalla A."/>
            <person name="Delehaunty K."/>
            <person name="Dinkelacker I."/>
            <person name="Fulton L."/>
            <person name="Fulton R."/>
            <person name="Godfrey J."/>
            <person name="Minx P."/>
            <person name="Mitreva M."/>
            <person name="Roeseler W."/>
            <person name="Tian H."/>
            <person name="Witte H."/>
            <person name="Yang S.P."/>
            <person name="Wilson R.K."/>
            <person name="Sommer R.J."/>
        </authorList>
    </citation>
    <scope>NUCLEOTIDE SEQUENCE [LARGE SCALE GENOMIC DNA]</scope>
    <source>
        <strain evidence="3">PS312</strain>
    </source>
</reference>
<reference evidence="2" key="2">
    <citation type="submission" date="2022-06" db="UniProtKB">
        <authorList>
            <consortium name="EnsemblMetazoa"/>
        </authorList>
    </citation>
    <scope>IDENTIFICATION</scope>
    <source>
        <strain evidence="2">PS312</strain>
    </source>
</reference>
<feature type="compositionally biased region" description="Acidic residues" evidence="1">
    <location>
        <begin position="61"/>
        <end position="70"/>
    </location>
</feature>
<feature type="region of interest" description="Disordered" evidence="1">
    <location>
        <begin position="56"/>
        <end position="111"/>
    </location>
</feature>
<sequence>ESDKAIGGSSSISRFVFTKDLEFFEDLQYGRMSFKGCNPQVEKLMKHFADKKNVAVRDSDDEKDVSDGEMAETLGRSCSRRGEFKRESMDQSLIDESAGEGKRRRVENVVI</sequence>
<name>A0A2A6B4P2_PRIPA</name>
<dbReference type="PANTHER" id="PTHR13582:SF0">
    <property type="entry name" value="M-PHASE PHOSPHOPROTEIN 6"/>
    <property type="match status" value="1"/>
</dbReference>
<dbReference type="Proteomes" id="UP000005239">
    <property type="component" value="Unassembled WGS sequence"/>
</dbReference>
<accession>A0A8R1YVF1</accession>
<gene>
    <name evidence="2" type="primary">WBGene00276543</name>
</gene>
<dbReference type="Pfam" id="PF10175">
    <property type="entry name" value="MPP6"/>
    <property type="match status" value="1"/>
</dbReference>
<protein>
    <submittedName>
        <fullName evidence="2">Uncharacterized protein</fullName>
    </submittedName>
</protein>
<proteinExistence type="predicted"/>
<keyword evidence="3" id="KW-1185">Reference proteome</keyword>
<evidence type="ECO:0000313" key="2">
    <source>
        <dbReference type="EnsemblMetazoa" id="PPA38174.1"/>
    </source>
</evidence>
<evidence type="ECO:0000313" key="3">
    <source>
        <dbReference type="Proteomes" id="UP000005239"/>
    </source>
</evidence>
<feature type="compositionally biased region" description="Basic and acidic residues" evidence="1">
    <location>
        <begin position="80"/>
        <end position="89"/>
    </location>
</feature>
<dbReference type="OrthoDB" id="20403at2759"/>
<evidence type="ECO:0000256" key="1">
    <source>
        <dbReference type="SAM" id="MobiDB-lite"/>
    </source>
</evidence>
<dbReference type="InterPro" id="IPR019324">
    <property type="entry name" value="MPP6"/>
</dbReference>
<accession>A0A2A6B4P2</accession>